<name>A0A7W5ZMH9_9BACT</name>
<dbReference type="InterPro" id="IPR010344">
    <property type="entry name" value="YbjH"/>
</dbReference>
<reference evidence="1 2" key="1">
    <citation type="submission" date="2020-08" db="EMBL/GenBank/DDBJ databases">
        <title>Genomic Encyclopedia of Type Strains, Phase IV (KMG-IV): sequencing the most valuable type-strain genomes for metagenomic binning, comparative biology and taxonomic classification.</title>
        <authorList>
            <person name="Goeker M."/>
        </authorList>
    </citation>
    <scope>NUCLEOTIDE SEQUENCE [LARGE SCALE GENOMIC DNA]</scope>
    <source>
        <strain evidence="1 2">DSM 17976</strain>
    </source>
</reference>
<dbReference type="EMBL" id="JACIBY010000007">
    <property type="protein sequence ID" value="MBB3839616.1"/>
    <property type="molecule type" value="Genomic_DNA"/>
</dbReference>
<dbReference type="RefSeq" id="WP_221225659.1">
    <property type="nucleotide sequence ID" value="NZ_JACIBY010000007.1"/>
</dbReference>
<evidence type="ECO:0000313" key="1">
    <source>
        <dbReference type="EMBL" id="MBB3839616.1"/>
    </source>
</evidence>
<accession>A0A7W5ZMH9</accession>
<dbReference type="Pfam" id="PF06082">
    <property type="entry name" value="YjbH"/>
    <property type="match status" value="1"/>
</dbReference>
<protein>
    <recommendedName>
        <fullName evidence="3">YjbH domain-containing protein</fullName>
    </recommendedName>
</protein>
<dbReference type="Proteomes" id="UP000541352">
    <property type="component" value="Unassembled WGS sequence"/>
</dbReference>
<proteinExistence type="predicted"/>
<evidence type="ECO:0000313" key="2">
    <source>
        <dbReference type="Proteomes" id="UP000541352"/>
    </source>
</evidence>
<organism evidence="1 2">
    <name type="scientific">Runella defluvii</name>
    <dbReference type="NCBI Taxonomy" id="370973"/>
    <lineage>
        <taxon>Bacteria</taxon>
        <taxon>Pseudomonadati</taxon>
        <taxon>Bacteroidota</taxon>
        <taxon>Cytophagia</taxon>
        <taxon>Cytophagales</taxon>
        <taxon>Spirosomataceae</taxon>
        <taxon>Runella</taxon>
    </lineage>
</organism>
<comment type="caution">
    <text evidence="1">The sequence shown here is derived from an EMBL/GenBank/DDBJ whole genome shotgun (WGS) entry which is preliminary data.</text>
</comment>
<dbReference type="AlphaFoldDB" id="A0A7W5ZMH9"/>
<sequence>MKMVENRSNKCIIGVLVLLLFSLRLFSQTNLSGKPGILYTPSALELKDGDFQFGYNYNPIHYGLIGAKKNPEQVWYARLTLLPRFEISISLLQILNSKYRDVSQIQGIGDRSMDFRYLILRETAKRPSLTVIMTAPFIIHGPMLTHVLVATKNFTLTDSWKLETSIGYGSPYYIYRAVSNNSNSTFLKGFVLQKKSTNNFKNHYLEGPFGGVILHFRKKAGLMAEYDSKHLNIGGYVTFFKKWTLQAGLLNGDQVMFGTSLNTNLLKAPTFLKKK</sequence>
<evidence type="ECO:0008006" key="3">
    <source>
        <dbReference type="Google" id="ProtNLM"/>
    </source>
</evidence>
<gene>
    <name evidence="1" type="ORF">FHS57_003625</name>
</gene>
<keyword evidence="2" id="KW-1185">Reference proteome</keyword>